<dbReference type="Pfam" id="PF00005">
    <property type="entry name" value="ABC_tran"/>
    <property type="match status" value="2"/>
</dbReference>
<dbReference type="EMBL" id="CP000478">
    <property type="protein sequence ID" value="ABK18194.1"/>
    <property type="molecule type" value="Genomic_DNA"/>
</dbReference>
<dbReference type="GO" id="GO:0005524">
    <property type="term" value="F:ATP binding"/>
    <property type="evidence" value="ECO:0007669"/>
    <property type="project" value="UniProtKB-KW"/>
</dbReference>
<dbReference type="InterPro" id="IPR027417">
    <property type="entry name" value="P-loop_NTPase"/>
</dbReference>
<dbReference type="FunCoup" id="A0LL92">
    <property type="interactions" value="300"/>
</dbReference>
<gene>
    <name evidence="6" type="ordered locus">Sfum_2516</name>
</gene>
<dbReference type="HOGENOM" id="CLU_000604_92_3_7"/>
<reference evidence="6 7" key="1">
    <citation type="submission" date="2006-10" db="EMBL/GenBank/DDBJ databases">
        <title>Complete sequence of Syntrophobacter fumaroxidans MPOB.</title>
        <authorList>
            <consortium name="US DOE Joint Genome Institute"/>
            <person name="Copeland A."/>
            <person name="Lucas S."/>
            <person name="Lapidus A."/>
            <person name="Barry K."/>
            <person name="Detter J.C."/>
            <person name="Glavina del Rio T."/>
            <person name="Hammon N."/>
            <person name="Israni S."/>
            <person name="Pitluck S."/>
            <person name="Goltsman E.G."/>
            <person name="Martinez M."/>
            <person name="Schmutz J."/>
            <person name="Larimer F."/>
            <person name="Land M."/>
            <person name="Hauser L."/>
            <person name="Kyrpides N."/>
            <person name="Kim E."/>
            <person name="Boone D.R."/>
            <person name="Brockman F."/>
            <person name="Culley D."/>
            <person name="Ferry J."/>
            <person name="Gunsalus R."/>
            <person name="McInerney M.J."/>
            <person name="Morrison M."/>
            <person name="Plugge C."/>
            <person name="Rohlin L."/>
            <person name="Scholten J."/>
            <person name="Sieber J."/>
            <person name="Stams A.J.M."/>
            <person name="Worm P."/>
            <person name="Henstra A.M."/>
            <person name="Richardson P."/>
        </authorList>
    </citation>
    <scope>NUCLEOTIDE SEQUENCE [LARGE SCALE GENOMIC DNA]</scope>
    <source>
        <strain evidence="7">DSM 10017 / MPOB</strain>
    </source>
</reference>
<evidence type="ECO:0000259" key="5">
    <source>
        <dbReference type="PROSITE" id="PS50893"/>
    </source>
</evidence>
<evidence type="ECO:0000256" key="2">
    <source>
        <dbReference type="ARBA" id="ARBA00022737"/>
    </source>
</evidence>
<feature type="domain" description="ABC transporter" evidence="5">
    <location>
        <begin position="18"/>
        <end position="253"/>
    </location>
</feature>
<keyword evidence="1" id="KW-0813">Transport</keyword>
<evidence type="ECO:0000313" key="6">
    <source>
        <dbReference type="EMBL" id="ABK18194.1"/>
    </source>
</evidence>
<name>A0LL92_SYNFM</name>
<dbReference type="eggNOG" id="COG3845">
    <property type="taxonomic scope" value="Bacteria"/>
</dbReference>
<dbReference type="SMART" id="SM00382">
    <property type="entry name" value="AAA"/>
    <property type="match status" value="2"/>
</dbReference>
<dbReference type="OrthoDB" id="9809450at2"/>
<dbReference type="STRING" id="335543.Sfum_2516"/>
<evidence type="ECO:0000313" key="7">
    <source>
        <dbReference type="Proteomes" id="UP000001784"/>
    </source>
</evidence>
<dbReference type="SUPFAM" id="SSF52540">
    <property type="entry name" value="P-loop containing nucleoside triphosphate hydrolases"/>
    <property type="match status" value="2"/>
</dbReference>
<keyword evidence="3" id="KW-0547">Nucleotide-binding</keyword>
<dbReference type="PANTHER" id="PTHR43790:SF9">
    <property type="entry name" value="GALACTOFURANOSE TRANSPORTER ATP-BINDING PROTEIN YTFR"/>
    <property type="match status" value="1"/>
</dbReference>
<keyword evidence="4" id="KW-0067">ATP-binding</keyword>
<dbReference type="PROSITE" id="PS50893">
    <property type="entry name" value="ABC_TRANSPORTER_2"/>
    <property type="match status" value="2"/>
</dbReference>
<dbReference type="InterPro" id="IPR017871">
    <property type="entry name" value="ABC_transporter-like_CS"/>
</dbReference>
<keyword evidence="7" id="KW-1185">Reference proteome</keyword>
<dbReference type="Gene3D" id="3.40.50.300">
    <property type="entry name" value="P-loop containing nucleotide triphosphate hydrolases"/>
    <property type="match status" value="2"/>
</dbReference>
<dbReference type="AlphaFoldDB" id="A0LL92"/>
<dbReference type="InParanoid" id="A0LL92"/>
<protein>
    <submittedName>
        <fullName evidence="6">ABC transporter related</fullName>
    </submittedName>
</protein>
<organism evidence="6 7">
    <name type="scientific">Syntrophobacter fumaroxidans (strain DSM 10017 / MPOB)</name>
    <dbReference type="NCBI Taxonomy" id="335543"/>
    <lineage>
        <taxon>Bacteria</taxon>
        <taxon>Pseudomonadati</taxon>
        <taxon>Thermodesulfobacteriota</taxon>
        <taxon>Syntrophobacteria</taxon>
        <taxon>Syntrophobacterales</taxon>
        <taxon>Syntrophobacteraceae</taxon>
        <taxon>Syntrophobacter</taxon>
    </lineage>
</organism>
<dbReference type="KEGG" id="sfu:Sfum_2516"/>
<dbReference type="PROSITE" id="PS00211">
    <property type="entry name" value="ABC_TRANSPORTER_1"/>
    <property type="match status" value="1"/>
</dbReference>
<proteinExistence type="predicted"/>
<evidence type="ECO:0000256" key="1">
    <source>
        <dbReference type="ARBA" id="ARBA00022448"/>
    </source>
</evidence>
<sequence>MKFTSNAMQNELTGKPVVEMRNISKRFGSLRANREVSLAVAGGEIHALVGENGAGKSTLMKILYGHFPPDSGTIRLNGEPVRFRHPREALKAGIGMVHQQLLIFPQLTALENVIVGNEPVHRGFIDRRRALEKVAEIAARFGFNLPMNTNAWQLSFAFRQQIELLRALYRGSKVLILDEPTSLLAPFEVDRFLDLLIALRRTGHTIVLISHRLREVFAAADRVSVLRRGKLIRTESIAAISREEVADLIVHGESRSTVEPQSRFVVAEVSVPSVRTESPKDLLVLDNLTADPSGNDIGLESFSLRIAAGEIVGLGGVVGNGLSTLARAIFGMAAIRGGTVHFDGRDFTALSIRDRMDAGIRRLPSNPMEEALLPECSLVDNFLLGSQRSPAFQRCGLLRKEAAAVYAARQLEIQKVRYEKVSRPVSSLSGGNQQKVALARVLAGPVRFVVLEQPGRGLDLKARVELGRRVRALNREGVGFLVISHDSEELLALCDRVGIVYRGRLAGITTIGEASPELLARWMLGVKNGEHD</sequence>
<dbReference type="InterPro" id="IPR003593">
    <property type="entry name" value="AAA+_ATPase"/>
</dbReference>
<dbReference type="GO" id="GO:0016887">
    <property type="term" value="F:ATP hydrolysis activity"/>
    <property type="evidence" value="ECO:0007669"/>
    <property type="project" value="InterPro"/>
</dbReference>
<keyword evidence="2" id="KW-0677">Repeat</keyword>
<dbReference type="InterPro" id="IPR003439">
    <property type="entry name" value="ABC_transporter-like_ATP-bd"/>
</dbReference>
<dbReference type="PANTHER" id="PTHR43790">
    <property type="entry name" value="CARBOHYDRATE TRANSPORT ATP-BINDING PROTEIN MG119-RELATED"/>
    <property type="match status" value="1"/>
</dbReference>
<dbReference type="CDD" id="cd03216">
    <property type="entry name" value="ABC_Carb_Monos_I"/>
    <property type="match status" value="1"/>
</dbReference>
<evidence type="ECO:0000256" key="3">
    <source>
        <dbReference type="ARBA" id="ARBA00022741"/>
    </source>
</evidence>
<evidence type="ECO:0000256" key="4">
    <source>
        <dbReference type="ARBA" id="ARBA00022840"/>
    </source>
</evidence>
<dbReference type="InterPro" id="IPR050107">
    <property type="entry name" value="ABC_carbohydrate_import_ATPase"/>
</dbReference>
<dbReference type="Proteomes" id="UP000001784">
    <property type="component" value="Chromosome"/>
</dbReference>
<accession>A0LL92</accession>
<feature type="domain" description="ABC transporter" evidence="5">
    <location>
        <begin position="283"/>
        <end position="527"/>
    </location>
</feature>